<sequence length="217" mass="24507">MNPETAQILEHLLSKNRPQQPVVKLSKTQAAEIAHVAVELQFKNLLNLMQNSLLEQQSTSMQEAVDSLTFALRFGMSEAAGKLIDEVVFGFMDDELFAYCKSEKAMEMILNRSVLNPITLLILFFRKSALCADQEVAIPPSPVFDIPPDSYPIALPANNRQPRKLISDAAKLKARVILDSSLNSLKNGFAWVLSRRVAIRRRQPAREQPERQNFQFL</sequence>
<evidence type="ECO:0000313" key="1">
    <source>
        <dbReference type="EnsemblMetazoa" id="CJA15526.1"/>
    </source>
</evidence>
<reference evidence="2" key="1">
    <citation type="submission" date="2010-08" db="EMBL/GenBank/DDBJ databases">
        <authorList>
            <consortium name="Caenorhabditis japonica Sequencing Consortium"/>
            <person name="Wilson R.K."/>
        </authorList>
    </citation>
    <scope>NUCLEOTIDE SEQUENCE [LARGE SCALE GENOMIC DNA]</scope>
    <source>
        <strain evidence="2">DF5081</strain>
    </source>
</reference>
<keyword evidence="2" id="KW-1185">Reference proteome</keyword>
<accession>A0A8R1DZG6</accession>
<dbReference type="AlphaFoldDB" id="A0A8R1DZG6"/>
<protein>
    <submittedName>
        <fullName evidence="1">Uncharacterized protein</fullName>
    </submittedName>
</protein>
<dbReference type="Proteomes" id="UP000005237">
    <property type="component" value="Unassembled WGS sequence"/>
</dbReference>
<reference evidence="1" key="2">
    <citation type="submission" date="2022-06" db="UniProtKB">
        <authorList>
            <consortium name="EnsemblMetazoa"/>
        </authorList>
    </citation>
    <scope>IDENTIFICATION</scope>
    <source>
        <strain evidence="1">DF5081</strain>
    </source>
</reference>
<dbReference type="EnsemblMetazoa" id="CJA15526.1">
    <property type="protein sequence ID" value="CJA15526.1"/>
    <property type="gene ID" value="WBGene00134730"/>
</dbReference>
<proteinExistence type="predicted"/>
<organism evidence="1 2">
    <name type="scientific">Caenorhabditis japonica</name>
    <dbReference type="NCBI Taxonomy" id="281687"/>
    <lineage>
        <taxon>Eukaryota</taxon>
        <taxon>Metazoa</taxon>
        <taxon>Ecdysozoa</taxon>
        <taxon>Nematoda</taxon>
        <taxon>Chromadorea</taxon>
        <taxon>Rhabditida</taxon>
        <taxon>Rhabditina</taxon>
        <taxon>Rhabditomorpha</taxon>
        <taxon>Rhabditoidea</taxon>
        <taxon>Rhabditidae</taxon>
        <taxon>Peloderinae</taxon>
        <taxon>Caenorhabditis</taxon>
    </lineage>
</organism>
<evidence type="ECO:0000313" key="2">
    <source>
        <dbReference type="Proteomes" id="UP000005237"/>
    </source>
</evidence>
<name>A0A8R1DZG6_CAEJA</name>